<dbReference type="InterPro" id="IPR050951">
    <property type="entry name" value="Retrovirus_Pol_polyprotein"/>
</dbReference>
<dbReference type="SUPFAM" id="SSF53098">
    <property type="entry name" value="Ribonuclease H-like"/>
    <property type="match status" value="1"/>
</dbReference>
<dbReference type="FunFam" id="3.10.20.370:FF:000001">
    <property type="entry name" value="Retrovirus-related Pol polyprotein from transposon 17.6-like protein"/>
    <property type="match status" value="1"/>
</dbReference>
<feature type="domain" description="Integrase catalytic" evidence="9">
    <location>
        <begin position="1045"/>
        <end position="1203"/>
    </location>
</feature>
<comment type="caution">
    <text evidence="10">The sequence shown here is derived from an EMBL/GenBank/DDBJ whole genome shotgun (WGS) entry which is preliminary data.</text>
</comment>
<evidence type="ECO:0008006" key="12">
    <source>
        <dbReference type="Google" id="ProtNLM"/>
    </source>
</evidence>
<dbReference type="PANTHER" id="PTHR37984">
    <property type="entry name" value="PROTEIN CBG26694"/>
    <property type="match status" value="1"/>
</dbReference>
<dbReference type="PANTHER" id="PTHR37984:SF5">
    <property type="entry name" value="PROTEIN NYNRIN-LIKE"/>
    <property type="match status" value="1"/>
</dbReference>
<accession>A0A815JYP9</accession>
<dbReference type="EMBL" id="CAJNOO010004581">
    <property type="protein sequence ID" value="CAF1386306.1"/>
    <property type="molecule type" value="Genomic_DNA"/>
</dbReference>
<evidence type="ECO:0000256" key="3">
    <source>
        <dbReference type="ARBA" id="ARBA00022722"/>
    </source>
</evidence>
<dbReference type="GO" id="GO:0004519">
    <property type="term" value="F:endonuclease activity"/>
    <property type="evidence" value="ECO:0007669"/>
    <property type="project" value="UniProtKB-KW"/>
</dbReference>
<keyword evidence="3" id="KW-0540">Nuclease</keyword>
<name>A0A815JYP9_9BILA</name>
<feature type="compositionally biased region" description="Basic and acidic residues" evidence="7">
    <location>
        <begin position="1"/>
        <end position="10"/>
    </location>
</feature>
<dbReference type="Gene3D" id="3.30.70.270">
    <property type="match status" value="2"/>
</dbReference>
<dbReference type="InterPro" id="IPR041588">
    <property type="entry name" value="Integrase_H2C2"/>
</dbReference>
<dbReference type="CDD" id="cd09274">
    <property type="entry name" value="RNase_HI_RT_Ty3"/>
    <property type="match status" value="1"/>
</dbReference>
<evidence type="ECO:0000256" key="7">
    <source>
        <dbReference type="SAM" id="MobiDB-lite"/>
    </source>
</evidence>
<dbReference type="PROSITE" id="PS50878">
    <property type="entry name" value="RT_POL"/>
    <property type="match status" value="1"/>
</dbReference>
<dbReference type="Pfam" id="PF17921">
    <property type="entry name" value="Integrase_H2C2"/>
    <property type="match status" value="1"/>
</dbReference>
<evidence type="ECO:0000313" key="11">
    <source>
        <dbReference type="Proteomes" id="UP000663882"/>
    </source>
</evidence>
<dbReference type="Gene3D" id="1.10.340.70">
    <property type="match status" value="1"/>
</dbReference>
<dbReference type="OrthoDB" id="425619at2759"/>
<feature type="compositionally biased region" description="Low complexity" evidence="7">
    <location>
        <begin position="48"/>
        <end position="61"/>
    </location>
</feature>
<dbReference type="Pfam" id="PF03732">
    <property type="entry name" value="Retrotrans_gag"/>
    <property type="match status" value="1"/>
</dbReference>
<evidence type="ECO:0000259" key="8">
    <source>
        <dbReference type="PROSITE" id="PS50878"/>
    </source>
</evidence>
<dbReference type="CDD" id="cd01647">
    <property type="entry name" value="RT_LTR"/>
    <property type="match status" value="1"/>
</dbReference>
<keyword evidence="1" id="KW-0808">Transferase</keyword>
<evidence type="ECO:0000256" key="2">
    <source>
        <dbReference type="ARBA" id="ARBA00022695"/>
    </source>
</evidence>
<sequence>MSELVTEHIQKRTGGSKTTTDENKITMTTLQKEMQELKQSLAEITHAQQQDDQTQQLDSNQNVTSFSTQPKQVRHDRHIYSPITTSEPSSIHTNLQELNNNRTQTILLPPPTTPPVFHGKPTERPRQFLIRVEEYTENVHMWGEDMLLRSISQFLKDDALEWYCQLRSYHYLPRTWAAFKETFISQFNSPIRIAQQQQQWIKCKQNNEETINEFVIRLRALWVEQFPQETESDLIKHLLCKMHPDILNIIGCPHGGNQHVYYKRPIPRQVNRTQQRNSEMKRSNQQTYLLCAAEQVTIPPYYAYNIRVKPTVPFATTENNDEEYELSTYIPENKDHQGTPHVANGILSPKKNLWIQTANFSKSTITILAGQRLAIISRMNLKQINAINHLTTTTNVQQTQNESNINDTINLSDTELSNDQKNQLQQLIKKYSDVFTDKPGKTMKLKHQINIKEGTRPLNAAPYRCAPSRRKIIGDNINEMLKAGIITPSNSPWSSPVVLAPKKDGTLRFCIDYRKLNAVTIRDAYPIPRIDDTLDALEEAKFISTLDLRSGYWQVEMDPKSQAMTAFISHKGLFEFKVMPYGLMNAPATFQRLMDIVLAGLKWQCCLVYIDDVIIYSSSFNQHIKDLTDVFEALRKANLTLKASKCYFCREEIKYLGHIITKDGVKPDPELISAVKEFPQPQKMKDIQAFLGLTGYYRRFIQNYAKITEPLLKQIRNNKNERHTNYHIKWNNECQQSFETLKQKLISSPIMNTPNFQHPFILELDACAYGLGAVLAQEYDGKKFVIAYASRTLSSTERNYSATEREALAIVWATKHFRPYIEGMEITIRTDCQALQWLKESKDLTGRLARWAMHLAAFQIKEIKYKPGATNTNSDPLSRYPLQEQTSSNSAEVSEIETMINIWENTNMLDDIREEQQKDKKLKPTIDKLLATSTPTFSSTRSPYVLVNGLLYKIRNGIKNQDHRIISNKHLLVIPTSMQDKLIAWAHDHPMAGHAGRTKTIHRLLSRVYWVSMRKDVYKYVQECTSCQQFKYNTQPLSMPMQLHMVTEPWHTIGIDLMGPFPTTQRQKHFLLVIVDYFTRWVELFPLRTTTADVIANVVINEVFCRYGMPTFMLSDNGPQFIADLFAETCKLLGIRRKLTANYHPQTNMTERVNRTLKQQIRIYAQQNHKAWDEEIQKLAFAIRTSVNETTGETPAFLNFGRDLKLPLDLIFGEPVQDTPTTLPSNKVIQHYKSNLIDNLKKAFNIAREYAEVQKWQQKNQYDRHTTDRQFEVGQLVWVTVPTGHISGQCVTNKMSAPFQGPCKIIEKISPSTFTVKRLSDNVNLGTVNADRMKPFYERTQNKQSDLESIQETEEHTNTTSTEHDLPAPTAVRSSSRTHRAPVRYGH</sequence>
<dbReference type="FunFam" id="3.30.420.10:FF:000032">
    <property type="entry name" value="Retrovirus-related Pol polyprotein from transposon 297-like Protein"/>
    <property type="match status" value="1"/>
</dbReference>
<dbReference type="GO" id="GO:0015074">
    <property type="term" value="P:DNA integration"/>
    <property type="evidence" value="ECO:0007669"/>
    <property type="project" value="InterPro"/>
</dbReference>
<dbReference type="InterPro" id="IPR043502">
    <property type="entry name" value="DNA/RNA_pol_sf"/>
</dbReference>
<organism evidence="10 11">
    <name type="scientific">Rotaria sordida</name>
    <dbReference type="NCBI Taxonomy" id="392033"/>
    <lineage>
        <taxon>Eukaryota</taxon>
        <taxon>Metazoa</taxon>
        <taxon>Spiralia</taxon>
        <taxon>Gnathifera</taxon>
        <taxon>Rotifera</taxon>
        <taxon>Eurotatoria</taxon>
        <taxon>Bdelloidea</taxon>
        <taxon>Philodinida</taxon>
        <taxon>Philodinidae</taxon>
        <taxon>Rotaria</taxon>
    </lineage>
</organism>
<dbReference type="Gene3D" id="3.10.10.10">
    <property type="entry name" value="HIV Type 1 Reverse Transcriptase, subunit A, domain 1"/>
    <property type="match status" value="1"/>
</dbReference>
<evidence type="ECO:0000256" key="6">
    <source>
        <dbReference type="ARBA" id="ARBA00022918"/>
    </source>
</evidence>
<feature type="compositionally biased region" description="Basic and acidic residues" evidence="7">
    <location>
        <begin position="1353"/>
        <end position="1366"/>
    </location>
</feature>
<feature type="region of interest" description="Disordered" evidence="7">
    <location>
        <begin position="44"/>
        <end position="73"/>
    </location>
</feature>
<dbReference type="Pfam" id="PF17917">
    <property type="entry name" value="RT_RNaseH"/>
    <property type="match status" value="1"/>
</dbReference>
<proteinExistence type="predicted"/>
<dbReference type="PROSITE" id="PS50994">
    <property type="entry name" value="INTEGRASE"/>
    <property type="match status" value="1"/>
</dbReference>
<keyword evidence="5" id="KW-0378">Hydrolase</keyword>
<keyword evidence="6" id="KW-0695">RNA-directed DNA polymerase</keyword>
<feature type="compositionally biased region" description="Polar residues" evidence="7">
    <location>
        <begin position="62"/>
        <end position="71"/>
    </location>
</feature>
<evidence type="ECO:0000256" key="5">
    <source>
        <dbReference type="ARBA" id="ARBA00022801"/>
    </source>
</evidence>
<dbReference type="InterPro" id="IPR001584">
    <property type="entry name" value="Integrase_cat-core"/>
</dbReference>
<feature type="compositionally biased region" description="Basic residues" evidence="7">
    <location>
        <begin position="1376"/>
        <end position="1387"/>
    </location>
</feature>
<evidence type="ECO:0000259" key="9">
    <source>
        <dbReference type="PROSITE" id="PS50994"/>
    </source>
</evidence>
<feature type="region of interest" description="Disordered" evidence="7">
    <location>
        <begin position="1"/>
        <end position="23"/>
    </location>
</feature>
<protein>
    <recommendedName>
        <fullName evidence="12">Reverse transcriptase</fullName>
    </recommendedName>
</protein>
<dbReference type="Gene3D" id="3.30.420.10">
    <property type="entry name" value="Ribonuclease H-like superfamily/Ribonuclease H"/>
    <property type="match status" value="1"/>
</dbReference>
<keyword evidence="2" id="KW-0548">Nucleotidyltransferase</keyword>
<keyword evidence="4" id="KW-0255">Endonuclease</keyword>
<dbReference type="GO" id="GO:0003964">
    <property type="term" value="F:RNA-directed DNA polymerase activity"/>
    <property type="evidence" value="ECO:0007669"/>
    <property type="project" value="UniProtKB-KW"/>
</dbReference>
<dbReference type="InterPro" id="IPR000477">
    <property type="entry name" value="RT_dom"/>
</dbReference>
<dbReference type="InterPro" id="IPR005162">
    <property type="entry name" value="Retrotrans_gag_dom"/>
</dbReference>
<gene>
    <name evidence="10" type="ORF">RFH988_LOCUS34112</name>
</gene>
<feature type="region of interest" description="Disordered" evidence="7">
    <location>
        <begin position="1335"/>
        <end position="1387"/>
    </location>
</feature>
<evidence type="ECO:0000256" key="1">
    <source>
        <dbReference type="ARBA" id="ARBA00022679"/>
    </source>
</evidence>
<dbReference type="SUPFAM" id="SSF56672">
    <property type="entry name" value="DNA/RNA polymerases"/>
    <property type="match status" value="1"/>
</dbReference>
<dbReference type="FunFam" id="3.30.70.270:FF:000020">
    <property type="entry name" value="Transposon Tf2-6 polyprotein-like Protein"/>
    <property type="match status" value="1"/>
</dbReference>
<dbReference type="Proteomes" id="UP000663882">
    <property type="component" value="Unassembled WGS sequence"/>
</dbReference>
<evidence type="ECO:0000256" key="4">
    <source>
        <dbReference type="ARBA" id="ARBA00022759"/>
    </source>
</evidence>
<dbReference type="Gene3D" id="3.10.20.370">
    <property type="match status" value="1"/>
</dbReference>
<dbReference type="FunFam" id="1.10.340.70:FF:000001">
    <property type="entry name" value="Retrovirus-related Pol polyprotein from transposon gypsy-like Protein"/>
    <property type="match status" value="1"/>
</dbReference>
<dbReference type="InterPro" id="IPR012337">
    <property type="entry name" value="RNaseH-like_sf"/>
</dbReference>
<dbReference type="InterPro" id="IPR041373">
    <property type="entry name" value="RT_RNaseH"/>
</dbReference>
<dbReference type="Pfam" id="PF00078">
    <property type="entry name" value="RVT_1"/>
    <property type="match status" value="1"/>
</dbReference>
<evidence type="ECO:0000313" key="10">
    <source>
        <dbReference type="EMBL" id="CAF1386306.1"/>
    </source>
</evidence>
<dbReference type="InterPro" id="IPR036397">
    <property type="entry name" value="RNaseH_sf"/>
</dbReference>
<dbReference type="InterPro" id="IPR043128">
    <property type="entry name" value="Rev_trsase/Diguanyl_cyclase"/>
</dbReference>
<dbReference type="GO" id="GO:0016787">
    <property type="term" value="F:hydrolase activity"/>
    <property type="evidence" value="ECO:0007669"/>
    <property type="project" value="UniProtKB-KW"/>
</dbReference>
<dbReference type="Pfam" id="PF00665">
    <property type="entry name" value="rve"/>
    <property type="match status" value="1"/>
</dbReference>
<reference evidence="10" key="1">
    <citation type="submission" date="2021-02" db="EMBL/GenBank/DDBJ databases">
        <authorList>
            <person name="Nowell W R."/>
        </authorList>
    </citation>
    <scope>NUCLEOTIDE SEQUENCE</scope>
</reference>
<feature type="domain" description="Reverse transcriptase" evidence="8">
    <location>
        <begin position="481"/>
        <end position="660"/>
    </location>
</feature>
<dbReference type="GO" id="GO:0003676">
    <property type="term" value="F:nucleic acid binding"/>
    <property type="evidence" value="ECO:0007669"/>
    <property type="project" value="InterPro"/>
</dbReference>